<dbReference type="AlphaFoldDB" id="A0A0Y9PRX7"/>
<organism evidence="2 3">
    <name type="scientific">Plasmodium berghei</name>
    <dbReference type="NCBI Taxonomy" id="5821"/>
    <lineage>
        <taxon>Eukaryota</taxon>
        <taxon>Sar</taxon>
        <taxon>Alveolata</taxon>
        <taxon>Apicomplexa</taxon>
        <taxon>Aconoidasida</taxon>
        <taxon>Haemosporida</taxon>
        <taxon>Plasmodiidae</taxon>
        <taxon>Plasmodium</taxon>
        <taxon>Plasmodium (Vinckeia)</taxon>
    </lineage>
</organism>
<feature type="non-terminal residue" evidence="2">
    <location>
        <position position="1"/>
    </location>
</feature>
<dbReference type="Proteomes" id="UP000069549">
    <property type="component" value="Unassembled WGS sequence"/>
</dbReference>
<dbReference type="EMBL" id="FFUQ01000351">
    <property type="protein sequence ID" value="CXH16353.1"/>
    <property type="molecule type" value="Genomic_DNA"/>
</dbReference>
<evidence type="ECO:0000256" key="1">
    <source>
        <dbReference type="SAM" id="MobiDB-lite"/>
    </source>
</evidence>
<dbReference type="VEuPathDB" id="PlasmoDB:PBANKA_1001800"/>
<reference evidence="2 3" key="1">
    <citation type="submission" date="2016-02" db="EMBL/GenBank/DDBJ databases">
        <authorList>
            <consortium name="Pathogen Informatics"/>
        </authorList>
    </citation>
    <scope>NUCLEOTIDE SEQUENCE [LARGE SCALE GENOMIC DNA]</scope>
    <source>
        <strain evidence="2 3">K173</strain>
    </source>
</reference>
<protein>
    <submittedName>
        <fullName evidence="2">Uncharacterized protein</fullName>
    </submittedName>
</protein>
<name>A0A0Y9PRX7_PLABE</name>
<feature type="compositionally biased region" description="Basic residues" evidence="1">
    <location>
        <begin position="13"/>
        <end position="23"/>
    </location>
</feature>
<evidence type="ECO:0000313" key="2">
    <source>
        <dbReference type="EMBL" id="CXH16353.1"/>
    </source>
</evidence>
<feature type="non-terminal residue" evidence="2">
    <location>
        <position position="188"/>
    </location>
</feature>
<proteinExistence type="predicted"/>
<accession>A0A0Y9PRX7</accession>
<gene>
    <name evidence="2" type="ORF">PBK173_000522200</name>
</gene>
<feature type="region of interest" description="Disordered" evidence="1">
    <location>
        <begin position="1"/>
        <end position="26"/>
    </location>
</feature>
<evidence type="ECO:0000313" key="3">
    <source>
        <dbReference type="Proteomes" id="UP000069549"/>
    </source>
</evidence>
<sequence length="188" mass="21940">KEDVEIIGEKGKEKKQKSKNRKKGSTEKMFISVDENLSNHSTSMLQLIDINNRCVNKNYSDNACLNFFKKETDNLIYHTRIGEINGTSYIENKFPNSIIDSKKSDKKYRSSKNEIKNRSNELYIDENNIKYVYNDDIAGEPKIEDGINEPYIIRKSEENNFTIEIDNMYYSGINANKKRKKKKKKGES</sequence>